<dbReference type="EMBL" id="WBMP01000025">
    <property type="protein sequence ID" value="KAE8543940.1"/>
    <property type="molecule type" value="Genomic_DNA"/>
</dbReference>
<dbReference type="AlphaFoldDB" id="A0A833JPN1"/>
<dbReference type="Proteomes" id="UP000469950">
    <property type="component" value="Unassembled WGS sequence"/>
</dbReference>
<feature type="domain" description="DUF6316" evidence="2">
    <location>
        <begin position="50"/>
        <end position="89"/>
    </location>
</feature>
<dbReference type="RefSeq" id="WP_153741681.1">
    <property type="nucleotide sequence ID" value="NZ_WBMP01000025.1"/>
</dbReference>
<reference evidence="3 4" key="1">
    <citation type="submission" date="2019-10" db="EMBL/GenBank/DDBJ databases">
        <title>Draft genome sequence of Marinobacter hydrocarbonoclasticus NCT7M from the microbiome of the marine copepod.</title>
        <authorList>
            <person name="Nuttall R."/>
            <person name="Sharma G."/>
            <person name="Moisander P."/>
        </authorList>
    </citation>
    <scope>NUCLEOTIDE SEQUENCE [LARGE SCALE GENOMIC DNA]</scope>
    <source>
        <strain evidence="3 4">NCT7M</strain>
    </source>
</reference>
<evidence type="ECO:0000256" key="1">
    <source>
        <dbReference type="SAM" id="MobiDB-lite"/>
    </source>
</evidence>
<feature type="region of interest" description="Disordered" evidence="1">
    <location>
        <begin position="1"/>
        <end position="35"/>
    </location>
</feature>
<proteinExistence type="predicted"/>
<feature type="compositionally biased region" description="Basic residues" evidence="1">
    <location>
        <begin position="1"/>
        <end position="10"/>
    </location>
</feature>
<sequence>MAKLFSRRKRGVADEPGDNKVQGVTNQQQNLDDVEDQFPERSRFVRVAPSRIVKTHIGWFALTREQDDLGPFPSEELAQDALHEYLKRVEPNRSRAYSPFSSCGVLIHDSETCSKRHCAFCIEARVLAEDNWNELIDDIDFTGGDSEW</sequence>
<evidence type="ECO:0000313" key="3">
    <source>
        <dbReference type="EMBL" id="KAE8543940.1"/>
    </source>
</evidence>
<name>A0A833JPN1_MARNT</name>
<protein>
    <recommendedName>
        <fullName evidence="2">DUF6316 domain-containing protein</fullName>
    </recommendedName>
</protein>
<dbReference type="Pfam" id="PF19837">
    <property type="entry name" value="DUF6316"/>
    <property type="match status" value="1"/>
</dbReference>
<accession>A0A833JPN1</accession>
<feature type="compositionally biased region" description="Polar residues" evidence="1">
    <location>
        <begin position="22"/>
        <end position="31"/>
    </location>
</feature>
<gene>
    <name evidence="3" type="ORF">F6453_3734</name>
</gene>
<comment type="caution">
    <text evidence="3">The sequence shown here is derived from an EMBL/GenBank/DDBJ whole genome shotgun (WGS) entry which is preliminary data.</text>
</comment>
<organism evidence="3 4">
    <name type="scientific">Marinobacter nauticus</name>
    <name type="common">Marinobacter hydrocarbonoclasticus</name>
    <name type="synonym">Marinobacter aquaeolei</name>
    <dbReference type="NCBI Taxonomy" id="2743"/>
    <lineage>
        <taxon>Bacteria</taxon>
        <taxon>Pseudomonadati</taxon>
        <taxon>Pseudomonadota</taxon>
        <taxon>Gammaproteobacteria</taxon>
        <taxon>Pseudomonadales</taxon>
        <taxon>Marinobacteraceae</taxon>
        <taxon>Marinobacter</taxon>
    </lineage>
</organism>
<dbReference type="InterPro" id="IPR045630">
    <property type="entry name" value="DUF6316"/>
</dbReference>
<evidence type="ECO:0000313" key="4">
    <source>
        <dbReference type="Proteomes" id="UP000469950"/>
    </source>
</evidence>
<evidence type="ECO:0000259" key="2">
    <source>
        <dbReference type="Pfam" id="PF19837"/>
    </source>
</evidence>